<dbReference type="Pfam" id="PF07883">
    <property type="entry name" value="Cupin_2"/>
    <property type="match status" value="1"/>
</dbReference>
<dbReference type="InterPro" id="IPR011051">
    <property type="entry name" value="RmlC_Cupin_sf"/>
</dbReference>
<feature type="region of interest" description="Disordered" evidence="1">
    <location>
        <begin position="105"/>
        <end position="131"/>
    </location>
</feature>
<feature type="compositionally biased region" description="Basic and acidic residues" evidence="1">
    <location>
        <begin position="106"/>
        <end position="125"/>
    </location>
</feature>
<dbReference type="EMBL" id="MFZM01000006">
    <property type="protein sequence ID" value="OGK24548.1"/>
    <property type="molecule type" value="Genomic_DNA"/>
</dbReference>
<protein>
    <submittedName>
        <fullName evidence="3">Cupin</fullName>
    </submittedName>
</protein>
<proteinExistence type="predicted"/>
<dbReference type="Proteomes" id="UP000177159">
    <property type="component" value="Unassembled WGS sequence"/>
</dbReference>
<dbReference type="InterPro" id="IPR013096">
    <property type="entry name" value="Cupin_2"/>
</dbReference>
<evidence type="ECO:0000259" key="2">
    <source>
        <dbReference type="Pfam" id="PF07883"/>
    </source>
</evidence>
<name>A0A1F7H045_9BACT</name>
<dbReference type="PANTHER" id="PTHR43346">
    <property type="entry name" value="LIGAND BINDING DOMAIN PROTEIN, PUTATIVE (AFU_ORTHOLOGUE AFUA_6G14370)-RELATED"/>
    <property type="match status" value="1"/>
</dbReference>
<dbReference type="Gene3D" id="2.60.120.10">
    <property type="entry name" value="Jelly Rolls"/>
    <property type="match status" value="1"/>
</dbReference>
<dbReference type="InterPro" id="IPR014710">
    <property type="entry name" value="RmlC-like_jellyroll"/>
</dbReference>
<feature type="domain" description="Cupin type-2" evidence="2">
    <location>
        <begin position="32"/>
        <end position="101"/>
    </location>
</feature>
<dbReference type="PANTHER" id="PTHR43346:SF1">
    <property type="entry name" value="QUERCETIN 2,3-DIOXYGENASE-RELATED"/>
    <property type="match status" value="1"/>
</dbReference>
<sequence length="131" mass="15002">MKGYAANIEEVTIKNSDYRRVLYTARNTQLVVMNLKPGEEISNEIHELDQFIRIEQGRAKVILNNGETEYNVSDNWAIIIPAGTHHNVINTGNSELKLYTLYSPPEHQKDTIQPTKADEKEEHFDGQTSEM</sequence>
<gene>
    <name evidence="3" type="ORF">A3C24_03295</name>
</gene>
<dbReference type="CDD" id="cd02223">
    <property type="entry name" value="cupin_Bh2720-like"/>
    <property type="match status" value="1"/>
</dbReference>
<organism evidence="3 4">
    <name type="scientific">Candidatus Roizmanbacteria bacterium RIFCSPHIGHO2_02_FULL_37_24</name>
    <dbReference type="NCBI Taxonomy" id="1802037"/>
    <lineage>
        <taxon>Bacteria</taxon>
        <taxon>Candidatus Roizmaniibacteriota</taxon>
    </lineage>
</organism>
<reference evidence="3 4" key="1">
    <citation type="journal article" date="2016" name="Nat. Commun.">
        <title>Thousands of microbial genomes shed light on interconnected biogeochemical processes in an aquifer system.</title>
        <authorList>
            <person name="Anantharaman K."/>
            <person name="Brown C.T."/>
            <person name="Hug L.A."/>
            <person name="Sharon I."/>
            <person name="Castelle C.J."/>
            <person name="Probst A.J."/>
            <person name="Thomas B.C."/>
            <person name="Singh A."/>
            <person name="Wilkins M.J."/>
            <person name="Karaoz U."/>
            <person name="Brodie E.L."/>
            <person name="Williams K.H."/>
            <person name="Hubbard S.S."/>
            <person name="Banfield J.F."/>
        </authorList>
    </citation>
    <scope>NUCLEOTIDE SEQUENCE [LARGE SCALE GENOMIC DNA]</scope>
</reference>
<evidence type="ECO:0000313" key="4">
    <source>
        <dbReference type="Proteomes" id="UP000177159"/>
    </source>
</evidence>
<dbReference type="AlphaFoldDB" id="A0A1F7H045"/>
<dbReference type="InterPro" id="IPR052538">
    <property type="entry name" value="Flavonoid_dioxygenase-like"/>
</dbReference>
<dbReference type="SUPFAM" id="SSF51182">
    <property type="entry name" value="RmlC-like cupins"/>
    <property type="match status" value="1"/>
</dbReference>
<accession>A0A1F7H045</accession>
<comment type="caution">
    <text evidence="3">The sequence shown here is derived from an EMBL/GenBank/DDBJ whole genome shotgun (WGS) entry which is preliminary data.</text>
</comment>
<evidence type="ECO:0000256" key="1">
    <source>
        <dbReference type="SAM" id="MobiDB-lite"/>
    </source>
</evidence>
<evidence type="ECO:0000313" key="3">
    <source>
        <dbReference type="EMBL" id="OGK24548.1"/>
    </source>
</evidence>